<dbReference type="Proteomes" id="UP000826012">
    <property type="component" value="Chromosome"/>
</dbReference>
<accession>A0ABN6IEN7</accession>
<name>A0ABN6IEN7_9MYCO</name>
<organism evidence="2 3">
    <name type="scientific">Mycobacterium senriense</name>
    <dbReference type="NCBI Taxonomy" id="2775496"/>
    <lineage>
        <taxon>Bacteria</taxon>
        <taxon>Bacillati</taxon>
        <taxon>Actinomycetota</taxon>
        <taxon>Actinomycetes</taxon>
        <taxon>Mycobacteriales</taxon>
        <taxon>Mycobacteriaceae</taxon>
        <taxon>Mycobacterium</taxon>
        <taxon>Mycobacterium avium complex (MAC)</taxon>
    </lineage>
</organism>
<dbReference type="InterPro" id="IPR009799">
    <property type="entry name" value="EthD_dom"/>
</dbReference>
<proteinExistence type="predicted"/>
<evidence type="ECO:0000313" key="3">
    <source>
        <dbReference type="Proteomes" id="UP000826012"/>
    </source>
</evidence>
<reference evidence="2 3" key="1">
    <citation type="submission" date="2021-07" db="EMBL/GenBank/DDBJ databases">
        <title>Complete genome sequence of nontuberculous Mycobacterium sp. TY59.</title>
        <authorList>
            <person name="Fukushima K."/>
        </authorList>
    </citation>
    <scope>NUCLEOTIDE SEQUENCE [LARGE SCALE GENOMIC DNA]</scope>
    <source>
        <strain evidence="2 3">TY59</strain>
    </source>
</reference>
<keyword evidence="3" id="KW-1185">Reference proteome</keyword>
<evidence type="ECO:0000313" key="2">
    <source>
        <dbReference type="EMBL" id="BCZ21952.1"/>
    </source>
</evidence>
<dbReference type="Gene3D" id="3.30.70.100">
    <property type="match status" value="1"/>
</dbReference>
<feature type="domain" description="EthD" evidence="1">
    <location>
        <begin position="20"/>
        <end position="112"/>
    </location>
</feature>
<protein>
    <recommendedName>
        <fullName evidence="1">EthD domain-containing protein</fullName>
    </recommendedName>
</protein>
<dbReference type="EMBL" id="AP024828">
    <property type="protein sequence ID" value="BCZ21952.1"/>
    <property type="molecule type" value="Genomic_DNA"/>
</dbReference>
<dbReference type="Pfam" id="PF07110">
    <property type="entry name" value="EthD"/>
    <property type="match status" value="1"/>
</dbReference>
<dbReference type="InterPro" id="IPR011008">
    <property type="entry name" value="Dimeric_a/b-barrel"/>
</dbReference>
<sequence length="126" mass="14118">MTGKGGPVVKLVFCCRRRAELTTEEFQAYWRNSHADLVRSVRAAIPTMTRYVQNHTVFGALTDGVRDSRGTGEPYDGVAEIWVDFDATAEDPEAMAIAMQQLLDDELTFVDMARSSVFIAEEHVIF</sequence>
<dbReference type="SUPFAM" id="SSF54909">
    <property type="entry name" value="Dimeric alpha+beta barrel"/>
    <property type="match status" value="1"/>
</dbReference>
<evidence type="ECO:0000259" key="1">
    <source>
        <dbReference type="Pfam" id="PF07110"/>
    </source>
</evidence>
<gene>
    <name evidence="2" type="ORF">MTY59_18070</name>
</gene>
<dbReference type="RefSeq" id="WP_221045342.1">
    <property type="nucleotide sequence ID" value="NZ_AP024828.1"/>
</dbReference>